<gene>
    <name evidence="1" type="ORF">H257_18599</name>
</gene>
<feature type="non-terminal residue" evidence="1">
    <location>
        <position position="1"/>
    </location>
</feature>
<dbReference type="AlphaFoldDB" id="W4FCS0"/>
<dbReference type="GeneID" id="20820595"/>
<dbReference type="EMBL" id="KI913297">
    <property type="protein sequence ID" value="ETV64517.1"/>
    <property type="molecule type" value="Genomic_DNA"/>
</dbReference>
<dbReference type="RefSeq" id="XP_009845996.1">
    <property type="nucleotide sequence ID" value="XM_009847694.1"/>
</dbReference>
<evidence type="ECO:0000313" key="1">
    <source>
        <dbReference type="EMBL" id="ETV64518.1"/>
    </source>
</evidence>
<dbReference type="VEuPathDB" id="FungiDB:H257_18599"/>
<dbReference type="EMBL" id="KI913297">
    <property type="protein sequence ID" value="ETV64519.1"/>
    <property type="molecule type" value="Genomic_DNA"/>
</dbReference>
<accession>W4FCS0</accession>
<proteinExistence type="predicted"/>
<sequence>PHGEGGASVGYIAAHWLALEAIGEDATGTCNAPVSMRGIAGVSGRVVAVGVATALFVDVAFVGAGAGAPVGGPYGVGSTGAMLESGFAKRSTTFRGVVSFKKDVMAVWWASVSRMETAVGENSPRIAGRCVFLVRATGPIGWLVWPSEATGCDVTFGCFAAPVLSSFLGWVSVVPLAWLTRGAMIRAGGDGVVVPVGCTSVAVAGRPTPGSGWLSWDSMILNMTSANLSRTFSDV</sequence>
<dbReference type="EMBL" id="KI913297">
    <property type="protein sequence ID" value="ETV64518.1"/>
    <property type="molecule type" value="Genomic_DNA"/>
</dbReference>
<name>W4FCS0_APHAT</name>
<reference evidence="1" key="1">
    <citation type="submission" date="2013-12" db="EMBL/GenBank/DDBJ databases">
        <title>The Genome Sequence of Aphanomyces astaci APO3.</title>
        <authorList>
            <consortium name="The Broad Institute Genomics Platform"/>
            <person name="Russ C."/>
            <person name="Tyler B."/>
            <person name="van West P."/>
            <person name="Dieguez-Uribeondo J."/>
            <person name="Young S.K."/>
            <person name="Zeng Q."/>
            <person name="Gargeya S."/>
            <person name="Fitzgerald M."/>
            <person name="Abouelleil A."/>
            <person name="Alvarado L."/>
            <person name="Chapman S.B."/>
            <person name="Gainer-Dewar J."/>
            <person name="Goldberg J."/>
            <person name="Griggs A."/>
            <person name="Gujja S."/>
            <person name="Hansen M."/>
            <person name="Howarth C."/>
            <person name="Imamovic A."/>
            <person name="Ireland A."/>
            <person name="Larimer J."/>
            <person name="McCowan C."/>
            <person name="Murphy C."/>
            <person name="Pearson M."/>
            <person name="Poon T.W."/>
            <person name="Priest M."/>
            <person name="Roberts A."/>
            <person name="Saif S."/>
            <person name="Shea T."/>
            <person name="Sykes S."/>
            <person name="Wortman J."/>
            <person name="Nusbaum C."/>
            <person name="Birren B."/>
        </authorList>
    </citation>
    <scope>NUCLEOTIDE SEQUENCE [LARGE SCALE GENOMIC DNA]</scope>
    <source>
        <strain evidence="1">APO3</strain>
    </source>
</reference>
<protein>
    <submittedName>
        <fullName evidence="1">Uncharacterized protein</fullName>
    </submittedName>
</protein>
<dbReference type="RefSeq" id="XP_009845994.1">
    <property type="nucleotide sequence ID" value="XM_009847692.1"/>
</dbReference>
<dbReference type="RefSeq" id="XP_009845995.1">
    <property type="nucleotide sequence ID" value="XM_009847693.1"/>
</dbReference>
<organism evidence="1">
    <name type="scientific">Aphanomyces astaci</name>
    <name type="common">Crayfish plague agent</name>
    <dbReference type="NCBI Taxonomy" id="112090"/>
    <lineage>
        <taxon>Eukaryota</taxon>
        <taxon>Sar</taxon>
        <taxon>Stramenopiles</taxon>
        <taxon>Oomycota</taxon>
        <taxon>Saprolegniomycetes</taxon>
        <taxon>Saprolegniales</taxon>
        <taxon>Verrucalvaceae</taxon>
        <taxon>Aphanomyces</taxon>
    </lineage>
</organism>